<gene>
    <name evidence="2" type="ORF">T265_03541</name>
</gene>
<dbReference type="AlphaFoldDB" id="A0A074ZRB3"/>
<evidence type="ECO:0000256" key="1">
    <source>
        <dbReference type="SAM" id="MobiDB-lite"/>
    </source>
</evidence>
<reference evidence="2 3" key="1">
    <citation type="submission" date="2013-11" db="EMBL/GenBank/DDBJ databases">
        <title>Opisthorchis viverrini - life in the bile duct.</title>
        <authorList>
            <person name="Young N.D."/>
            <person name="Nagarajan N."/>
            <person name="Lin S.J."/>
            <person name="Korhonen P.K."/>
            <person name="Jex A.R."/>
            <person name="Hall R.S."/>
            <person name="Safavi-Hemami H."/>
            <person name="Kaewkong W."/>
            <person name="Bertrand D."/>
            <person name="Gao S."/>
            <person name="Seet Q."/>
            <person name="Wongkham S."/>
            <person name="Teh B.T."/>
            <person name="Wongkham C."/>
            <person name="Intapan P.M."/>
            <person name="Maleewong W."/>
            <person name="Yang X."/>
            <person name="Hu M."/>
            <person name="Wang Z."/>
            <person name="Hofmann A."/>
            <person name="Sternberg P.W."/>
            <person name="Tan P."/>
            <person name="Wang J."/>
            <person name="Gasser R.B."/>
        </authorList>
    </citation>
    <scope>NUCLEOTIDE SEQUENCE [LARGE SCALE GENOMIC DNA]</scope>
</reference>
<dbReference type="RefSeq" id="XP_009166317.1">
    <property type="nucleotide sequence ID" value="XM_009168053.1"/>
</dbReference>
<dbReference type="KEGG" id="ovi:T265_03541"/>
<dbReference type="Proteomes" id="UP000054324">
    <property type="component" value="Unassembled WGS sequence"/>
</dbReference>
<proteinExistence type="predicted"/>
<name>A0A074ZRB3_OPIVI</name>
<dbReference type="CTD" id="20317728"/>
<sequence length="90" mass="9562">MADLSTQRNKSEIDPEEASDFSASYAALENDGRSDSGPVSGENPQTCSKTSASQISIRSSGERQPLTDKNKTDPGNLGKSLDPVYQSVNP</sequence>
<dbReference type="EMBL" id="KL596669">
    <property type="protein sequence ID" value="KER29953.1"/>
    <property type="molecule type" value="Genomic_DNA"/>
</dbReference>
<feature type="compositionally biased region" description="Polar residues" evidence="1">
    <location>
        <begin position="42"/>
        <end position="59"/>
    </location>
</feature>
<keyword evidence="3" id="KW-1185">Reference proteome</keyword>
<accession>A0A074ZRB3</accession>
<dbReference type="GeneID" id="20317728"/>
<evidence type="ECO:0000313" key="3">
    <source>
        <dbReference type="Proteomes" id="UP000054324"/>
    </source>
</evidence>
<evidence type="ECO:0000313" key="2">
    <source>
        <dbReference type="EMBL" id="KER29953.1"/>
    </source>
</evidence>
<protein>
    <submittedName>
        <fullName evidence="2">Uncharacterized protein</fullName>
    </submittedName>
</protein>
<feature type="region of interest" description="Disordered" evidence="1">
    <location>
        <begin position="1"/>
        <end position="90"/>
    </location>
</feature>
<organism evidence="2 3">
    <name type="scientific">Opisthorchis viverrini</name>
    <name type="common">Southeast Asian liver fluke</name>
    <dbReference type="NCBI Taxonomy" id="6198"/>
    <lineage>
        <taxon>Eukaryota</taxon>
        <taxon>Metazoa</taxon>
        <taxon>Spiralia</taxon>
        <taxon>Lophotrochozoa</taxon>
        <taxon>Platyhelminthes</taxon>
        <taxon>Trematoda</taxon>
        <taxon>Digenea</taxon>
        <taxon>Opisthorchiida</taxon>
        <taxon>Opisthorchiata</taxon>
        <taxon>Opisthorchiidae</taxon>
        <taxon>Opisthorchis</taxon>
    </lineage>
</organism>